<keyword evidence="25" id="KW-1185">Reference proteome</keyword>
<feature type="domain" description="EGF-like" evidence="22">
    <location>
        <begin position="448"/>
        <end position="484"/>
    </location>
</feature>
<dbReference type="Gene3D" id="2.10.25.140">
    <property type="match status" value="1"/>
</dbReference>
<dbReference type="InterPro" id="IPR001774">
    <property type="entry name" value="DSL"/>
</dbReference>
<feature type="domain" description="EGF-like" evidence="22">
    <location>
        <begin position="410"/>
        <end position="446"/>
    </location>
</feature>
<dbReference type="GO" id="GO:0042995">
    <property type="term" value="C:cell projection"/>
    <property type="evidence" value="ECO:0007669"/>
    <property type="project" value="UniProtKB-SubCell"/>
</dbReference>
<dbReference type="Pfam" id="PF23575">
    <property type="entry name" value="JAG1"/>
    <property type="match status" value="1"/>
</dbReference>
<accession>B5LVZ0</accession>
<feature type="disulfide bond" evidence="18">
    <location>
        <begin position="312"/>
        <end position="321"/>
    </location>
</feature>
<keyword evidence="9 20" id="KW-0677">Repeat</keyword>
<comment type="subcellular location">
    <subcellularLocation>
        <location evidence="2">Cell projection</location>
    </subcellularLocation>
    <subcellularLocation>
        <location evidence="1">Cytoplasm</location>
        <location evidence="1">Cytoskeleton</location>
    </subcellularLocation>
    <subcellularLocation>
        <location evidence="3 20">Membrane</location>
        <topology evidence="3 20">Single-pass type I membrane protein</topology>
    </subcellularLocation>
</comment>
<dbReference type="FunFam" id="2.10.25.10:FF:000066">
    <property type="entry name" value="FAT atypical cadherin 4"/>
    <property type="match status" value="1"/>
</dbReference>
<dbReference type="SUPFAM" id="SSF57196">
    <property type="entry name" value="EGF/Laminin"/>
    <property type="match status" value="5"/>
</dbReference>
<dbReference type="EMBL" id="EU915515">
    <property type="protein sequence ID" value="ACG76363.1"/>
    <property type="molecule type" value="mRNA"/>
</dbReference>
<evidence type="ECO:0000256" key="9">
    <source>
        <dbReference type="ARBA" id="ARBA00022737"/>
    </source>
</evidence>
<dbReference type="SMART" id="SM00179">
    <property type="entry name" value="EGF_CA"/>
    <property type="match status" value="5"/>
</dbReference>
<dbReference type="PROSITE" id="PS01187">
    <property type="entry name" value="EGF_CA"/>
    <property type="match status" value="2"/>
</dbReference>
<evidence type="ECO:0000313" key="26">
    <source>
        <dbReference type="RefSeq" id="NP_001158459.1"/>
    </source>
</evidence>
<feature type="disulfide bond" evidence="19">
    <location>
        <begin position="208"/>
        <end position="217"/>
    </location>
</feature>
<keyword evidence="7 20" id="KW-0812">Transmembrane</keyword>
<evidence type="ECO:0000256" key="13">
    <source>
        <dbReference type="ARBA" id="ARBA00023136"/>
    </source>
</evidence>
<dbReference type="SMART" id="SM00051">
    <property type="entry name" value="DSL"/>
    <property type="match status" value="1"/>
</dbReference>
<feature type="disulfide bond" evidence="18">
    <location>
        <begin position="350"/>
        <end position="359"/>
    </location>
</feature>
<feature type="disulfide bond" evidence="18">
    <location>
        <begin position="474"/>
        <end position="483"/>
    </location>
</feature>
<dbReference type="RefSeq" id="NP_001158459.1">
    <property type="nucleotide sequence ID" value="NM_001164987.1"/>
</dbReference>
<feature type="domain" description="DSL" evidence="23">
    <location>
        <begin position="174"/>
        <end position="217"/>
    </location>
</feature>
<dbReference type="SMART" id="SM00181">
    <property type="entry name" value="EGF"/>
    <property type="match status" value="7"/>
</dbReference>
<keyword evidence="5" id="KW-0963">Cytoplasm</keyword>
<evidence type="ECO:0000256" key="17">
    <source>
        <dbReference type="ARBA" id="ARBA00023273"/>
    </source>
</evidence>
<evidence type="ECO:0000256" key="4">
    <source>
        <dbReference type="ARBA" id="ARBA00022473"/>
    </source>
</evidence>
<keyword evidence="15" id="KW-0325">Glycoprotein</keyword>
<evidence type="ECO:0000256" key="15">
    <source>
        <dbReference type="ARBA" id="ARBA00023180"/>
    </source>
</evidence>
<feature type="disulfide bond" evidence="19">
    <location>
        <begin position="176"/>
        <end position="185"/>
    </location>
</feature>
<dbReference type="Pfam" id="PF01414">
    <property type="entry name" value="DSL"/>
    <property type="match status" value="1"/>
</dbReference>
<dbReference type="InterPro" id="IPR056986">
    <property type="entry name" value="JAG1_1/2_dom"/>
</dbReference>
<dbReference type="Pfam" id="PF00008">
    <property type="entry name" value="EGF"/>
    <property type="match status" value="5"/>
</dbReference>
<dbReference type="CTD" id="100303551"/>
<keyword evidence="6 18" id="KW-0245">EGF-like domain</keyword>
<keyword evidence="16" id="KW-0206">Cytoskeleton</keyword>
<evidence type="ECO:0000256" key="21">
    <source>
        <dbReference type="SAM" id="SignalP"/>
    </source>
</evidence>
<evidence type="ECO:0000256" key="2">
    <source>
        <dbReference type="ARBA" id="ARBA00004316"/>
    </source>
</evidence>
<reference evidence="24 26" key="1">
    <citation type="journal article" date="2008" name="Biol. Bull.">
        <title>cDNA sequences for transcription factors and signaling proteins of the hemichordate Saccoglossus kowalevskii: efficacy of the expressed sequence tag (EST) approach for evolutionary and developmental studies of a new organism.</title>
        <authorList>
            <person name="Freeman R.M. Jr."/>
            <person name="Wu M."/>
            <person name="Cordonnier-Pratt M.M."/>
            <person name="Pratt L.H."/>
            <person name="Gruber C.E."/>
            <person name="Smith M."/>
            <person name="Lander E.S."/>
            <person name="Stange-Thomann N."/>
            <person name="Lowe C.J."/>
            <person name="Gerhart J."/>
            <person name="Kirschner M."/>
        </authorList>
    </citation>
    <scope>NUCLEOTIDE SEQUENCE</scope>
</reference>
<dbReference type="FunFam" id="2.10.25.10:FF:000004">
    <property type="entry name" value="Neurogenic locus notch 1"/>
    <property type="match status" value="1"/>
</dbReference>
<evidence type="ECO:0000256" key="16">
    <source>
        <dbReference type="ARBA" id="ARBA00023212"/>
    </source>
</evidence>
<dbReference type="KEGG" id="sko:100303551"/>
<dbReference type="Pfam" id="PF07657">
    <property type="entry name" value="MNNL"/>
    <property type="match status" value="1"/>
</dbReference>
<dbReference type="InterPro" id="IPR001881">
    <property type="entry name" value="EGF-like_Ca-bd_dom"/>
</dbReference>
<keyword evidence="12 20" id="KW-1133">Transmembrane helix</keyword>
<protein>
    <recommendedName>
        <fullName evidence="20">Delta-like protein</fullName>
    </recommendedName>
</protein>
<dbReference type="PROSITE" id="PS01186">
    <property type="entry name" value="EGF_2"/>
    <property type="match status" value="4"/>
</dbReference>
<evidence type="ECO:0000256" key="20">
    <source>
        <dbReference type="RuleBase" id="RU280815"/>
    </source>
</evidence>
<dbReference type="Gene3D" id="2.60.40.3510">
    <property type="match status" value="1"/>
</dbReference>
<evidence type="ECO:0000256" key="12">
    <source>
        <dbReference type="ARBA" id="ARBA00022989"/>
    </source>
</evidence>
<keyword evidence="11" id="KW-0832">Ubl conjugation</keyword>
<feature type="domain" description="EGF-like" evidence="22">
    <location>
        <begin position="324"/>
        <end position="360"/>
    </location>
</feature>
<evidence type="ECO:0000256" key="10">
    <source>
        <dbReference type="ARBA" id="ARBA00022782"/>
    </source>
</evidence>
<dbReference type="InterPro" id="IPR000152">
    <property type="entry name" value="EGF-type_Asp/Asn_hydroxyl_site"/>
</dbReference>
<keyword evidence="13 20" id="KW-0472">Membrane</keyword>
<dbReference type="FunFam" id="2.10.25.10:FF:000318">
    <property type="entry name" value="Eyes shut homolog"/>
    <property type="match status" value="1"/>
</dbReference>
<evidence type="ECO:0000256" key="3">
    <source>
        <dbReference type="ARBA" id="ARBA00004479"/>
    </source>
</evidence>
<organism evidence="24">
    <name type="scientific">Saccoglossus kowalevskii</name>
    <name type="common">Acorn worm</name>
    <dbReference type="NCBI Taxonomy" id="10224"/>
    <lineage>
        <taxon>Eukaryota</taxon>
        <taxon>Metazoa</taxon>
        <taxon>Hemichordata</taxon>
        <taxon>Enteropneusta</taxon>
        <taxon>Harrimaniidae</taxon>
        <taxon>Saccoglossus</taxon>
    </lineage>
</organism>
<dbReference type="PRINTS" id="PR00010">
    <property type="entry name" value="EGFBLOOD"/>
</dbReference>
<proteinExistence type="evidence at transcript level"/>
<evidence type="ECO:0000256" key="5">
    <source>
        <dbReference type="ARBA" id="ARBA00022490"/>
    </source>
</evidence>
<evidence type="ECO:0000256" key="7">
    <source>
        <dbReference type="ARBA" id="ARBA00022692"/>
    </source>
</evidence>
<evidence type="ECO:0000259" key="23">
    <source>
        <dbReference type="PROSITE" id="PS51051"/>
    </source>
</evidence>
<evidence type="ECO:0000256" key="18">
    <source>
        <dbReference type="PROSITE-ProRule" id="PRU00076"/>
    </source>
</evidence>
<feature type="domain" description="EGF-like" evidence="22">
    <location>
        <begin position="285"/>
        <end position="322"/>
    </location>
</feature>
<sequence>MGLLSDNTRFFIFIHCLISVLQLVSGNGMLQIQLVSYVNPHGLLMDGNDCDNDETECDTWMEFCIRQSPYHINSTCRYGNESTGILGGDAIDFTSGQFLGNGLTNPIAFPFTDEWPSQFGLFVRVFDDDTTGDELIDEYYKTIQIEPGKTEQSALWRTELMLGENTQIETQVKVFCEADWYDRHCNTYCKAEPEDTYTCEYSTGTIVCKLGWVGPDCDMALCATGCHPIHGSCTQPRECICEEYWTGRRCDQCIPKAGCANGFCTVGNDCICNDDTWAGELCNIDLDSCRSNPCLNEAHCESTGPDAYNCQCTTGFTGINCETEINECDSSPCQNGGTCIDGPGIYECNCGLSYEGVNCESEINHCLVPGVGGEMVPSGACGDHGTCISEPTVFICECHTGFTGRYCKTNIDDCVVNECKHGSTCVDDINAYHCDCLPGWEGHHCQRDIDECSSMPCKNGGTCTDLLADFECACPKGWEGKDCTARAPDDCFVMKKGIISHGAEWEDDCNGCLCDDGNIKCSKIWCGPDNCLNLNPDIDETNDHVINTCSPEAPCSLVSDIECLQGVCEDFGKCINENDPAPKDAKCGESFFEEKATTYACTYVGMRLDFNILPMNTTVEQVCDALRDIQDLRPHAMEDRLIIQCDKDLAALEKDYEEVGVDSVEGEGEEEGEEY</sequence>
<dbReference type="InterPro" id="IPR051022">
    <property type="entry name" value="Notch_Cell-Fate_Det"/>
</dbReference>
<dbReference type="PANTHER" id="PTHR24049">
    <property type="entry name" value="CRUMBS FAMILY MEMBER"/>
    <property type="match status" value="1"/>
</dbReference>
<evidence type="ECO:0000256" key="19">
    <source>
        <dbReference type="PROSITE-ProRule" id="PRU00377"/>
    </source>
</evidence>
<dbReference type="CDD" id="cd00054">
    <property type="entry name" value="EGF_CA"/>
    <property type="match status" value="4"/>
</dbReference>
<evidence type="ECO:0000313" key="24">
    <source>
        <dbReference type="EMBL" id="ACG76363.1"/>
    </source>
</evidence>
<dbReference type="InterPro" id="IPR011651">
    <property type="entry name" value="Notch_ligand_N"/>
</dbReference>
<dbReference type="InterPro" id="IPR001007">
    <property type="entry name" value="VWF_dom"/>
</dbReference>
<name>B5LVZ0_SACKO</name>
<gene>
    <name evidence="26" type="primary">serrate</name>
</gene>
<dbReference type="InterPro" id="IPR000742">
    <property type="entry name" value="EGF"/>
</dbReference>
<keyword evidence="10" id="KW-0221">Differentiation</keyword>
<dbReference type="GO" id="GO:0005856">
    <property type="term" value="C:cytoskeleton"/>
    <property type="evidence" value="ECO:0007669"/>
    <property type="project" value="UniProtKB-SubCell"/>
</dbReference>
<evidence type="ECO:0000256" key="1">
    <source>
        <dbReference type="ARBA" id="ARBA00004245"/>
    </source>
</evidence>
<reference evidence="26" key="2">
    <citation type="submission" date="2025-05" db="UniProtKB">
        <authorList>
            <consortium name="RefSeq"/>
        </authorList>
    </citation>
    <scope>IDENTIFICATION</scope>
</reference>
<dbReference type="PROSITE" id="PS51051">
    <property type="entry name" value="DSL"/>
    <property type="match status" value="1"/>
</dbReference>
<dbReference type="PROSITE" id="PS50026">
    <property type="entry name" value="EGF_3"/>
    <property type="match status" value="6"/>
</dbReference>
<keyword evidence="4 20" id="KW-0217">Developmental protein</keyword>
<keyword evidence="8 20" id="KW-0732">Signal</keyword>
<dbReference type="GO" id="GO:0030154">
    <property type="term" value="P:cell differentiation"/>
    <property type="evidence" value="ECO:0007669"/>
    <property type="project" value="UniProtKB-KW"/>
</dbReference>
<evidence type="ECO:0000256" key="8">
    <source>
        <dbReference type="ARBA" id="ARBA00022729"/>
    </source>
</evidence>
<evidence type="ECO:0000256" key="11">
    <source>
        <dbReference type="ARBA" id="ARBA00022843"/>
    </source>
</evidence>
<dbReference type="GO" id="GO:0016020">
    <property type="term" value="C:membrane"/>
    <property type="evidence" value="ECO:0007669"/>
    <property type="project" value="UniProtKB-SubCell"/>
</dbReference>
<feature type="chain" id="PRO_5002836434" description="Delta-like protein" evidence="21 26">
    <location>
        <begin position="27"/>
        <end position="675"/>
    </location>
</feature>
<dbReference type="GO" id="GO:0005509">
    <property type="term" value="F:calcium ion binding"/>
    <property type="evidence" value="ECO:0007669"/>
    <property type="project" value="InterPro"/>
</dbReference>
<dbReference type="GO" id="GO:0007219">
    <property type="term" value="P:Notch signaling pathway"/>
    <property type="evidence" value="ECO:0007669"/>
    <property type="project" value="InterPro"/>
</dbReference>
<dbReference type="Gene3D" id="2.10.25.10">
    <property type="entry name" value="Laminin"/>
    <property type="match status" value="6"/>
</dbReference>
<evidence type="ECO:0000259" key="22">
    <source>
        <dbReference type="PROSITE" id="PS50026"/>
    </source>
</evidence>
<evidence type="ECO:0000256" key="6">
    <source>
        <dbReference type="ARBA" id="ARBA00022536"/>
    </source>
</evidence>
<feature type="disulfide bond" evidence="18">
    <location>
        <begin position="436"/>
        <end position="445"/>
    </location>
</feature>
<keyword evidence="17" id="KW-0966">Cell projection</keyword>
<keyword evidence="14 18" id="KW-1015">Disulfide bond</keyword>
<feature type="domain" description="EGF-like" evidence="22">
    <location>
        <begin position="218"/>
        <end position="251"/>
    </location>
</feature>
<dbReference type="OrthoDB" id="283575at2759"/>
<feature type="disulfide bond" evidence="18">
    <location>
        <begin position="398"/>
        <end position="407"/>
    </location>
</feature>
<dbReference type="AlphaFoldDB" id="B5LVZ0"/>
<feature type="signal peptide" evidence="21 26">
    <location>
        <begin position="1"/>
        <end position="26"/>
    </location>
</feature>
<dbReference type="Proteomes" id="UP000694865">
    <property type="component" value="Unplaced"/>
</dbReference>
<dbReference type="GeneID" id="100303551"/>
<feature type="domain" description="EGF-like" evidence="22">
    <location>
        <begin position="372"/>
        <end position="408"/>
    </location>
</feature>
<comment type="function">
    <text evidence="20">Putative Notch ligand involved in the mediation of Notch signaling.</text>
</comment>
<feature type="disulfide bond" evidence="18">
    <location>
        <begin position="241"/>
        <end position="250"/>
    </location>
</feature>
<comment type="caution">
    <text evidence="18">Lacks conserved residue(s) required for the propagation of feature annotation.</text>
</comment>
<dbReference type="PROSITE" id="PS00022">
    <property type="entry name" value="EGF_1"/>
    <property type="match status" value="6"/>
</dbReference>
<dbReference type="PROSITE" id="PS00010">
    <property type="entry name" value="ASX_HYDROXYL"/>
    <property type="match status" value="3"/>
</dbReference>
<dbReference type="InterPro" id="IPR018097">
    <property type="entry name" value="EGF_Ca-bd_CS"/>
</dbReference>
<evidence type="ECO:0000313" key="25">
    <source>
        <dbReference type="Proteomes" id="UP000694865"/>
    </source>
</evidence>
<dbReference type="FunFam" id="2.10.25.10:FF:000080">
    <property type="entry name" value="Neurogenic locus notch 1"/>
    <property type="match status" value="1"/>
</dbReference>
<evidence type="ECO:0000256" key="14">
    <source>
        <dbReference type="ARBA" id="ARBA00023157"/>
    </source>
</evidence>
<dbReference type="SMART" id="SM00215">
    <property type="entry name" value="VWC_out"/>
    <property type="match status" value="1"/>
</dbReference>